<sequence length="122" mass="13196">MAVTNRKKNAPVKSDTTESEKDTPVSGITESAADTATVREFTKMALYAFLISAIKAVIKFAYPSNEVYNWQINMAITWAILMAAQTLLYLSNLFSKQKKSSGLVGGLACVGAGLGYHAISQR</sequence>
<dbReference type="AlphaFoldDB" id="A0A371BZ15"/>
<evidence type="ECO:0000313" key="3">
    <source>
        <dbReference type="EMBL" id="RDW23325.1"/>
    </source>
</evidence>
<evidence type="ECO:0000256" key="2">
    <source>
        <dbReference type="SAM" id="Phobius"/>
    </source>
</evidence>
<name>A0A371BZ15_YARLL</name>
<organism evidence="3 4">
    <name type="scientific">Yarrowia lipolytica</name>
    <name type="common">Candida lipolytica</name>
    <dbReference type="NCBI Taxonomy" id="4952"/>
    <lineage>
        <taxon>Eukaryota</taxon>
        <taxon>Fungi</taxon>
        <taxon>Dikarya</taxon>
        <taxon>Ascomycota</taxon>
        <taxon>Saccharomycotina</taxon>
        <taxon>Dipodascomycetes</taxon>
        <taxon>Dipodascales</taxon>
        <taxon>Dipodascales incertae sedis</taxon>
        <taxon>Yarrowia</taxon>
    </lineage>
</organism>
<feature type="region of interest" description="Disordered" evidence="1">
    <location>
        <begin position="1"/>
        <end position="29"/>
    </location>
</feature>
<protein>
    <submittedName>
        <fullName evidence="3">Uncharacterized protein</fullName>
    </submittedName>
</protein>
<feature type="compositionally biased region" description="Basic residues" evidence="1">
    <location>
        <begin position="1"/>
        <end position="10"/>
    </location>
</feature>
<proteinExistence type="predicted"/>
<dbReference type="Proteomes" id="UP000256601">
    <property type="component" value="Unassembled WGS sequence"/>
</dbReference>
<keyword evidence="2" id="KW-0472">Membrane</keyword>
<accession>A0A371BZ15</accession>
<feature type="transmembrane region" description="Helical" evidence="2">
    <location>
        <begin position="68"/>
        <end position="90"/>
    </location>
</feature>
<feature type="transmembrane region" description="Helical" evidence="2">
    <location>
        <begin position="44"/>
        <end position="62"/>
    </location>
</feature>
<gene>
    <name evidence="3" type="ORF">B0I71DRAFT_136140</name>
</gene>
<evidence type="ECO:0000256" key="1">
    <source>
        <dbReference type="SAM" id="MobiDB-lite"/>
    </source>
</evidence>
<keyword evidence="2" id="KW-1133">Transmembrane helix</keyword>
<keyword evidence="2" id="KW-0812">Transmembrane</keyword>
<dbReference type="EMBL" id="KZ859093">
    <property type="protein sequence ID" value="RDW23325.1"/>
    <property type="molecule type" value="Genomic_DNA"/>
</dbReference>
<feature type="transmembrane region" description="Helical" evidence="2">
    <location>
        <begin position="102"/>
        <end position="119"/>
    </location>
</feature>
<evidence type="ECO:0000313" key="4">
    <source>
        <dbReference type="Proteomes" id="UP000256601"/>
    </source>
</evidence>
<reference evidence="3 4" key="1">
    <citation type="submission" date="2018-07" db="EMBL/GenBank/DDBJ databases">
        <title>Draft Genome Assemblies for Five Robust Yarrowia lipolytica Strains Exhibiting High Lipid Production and Pentose Sugar Utilization and Sugar Alcohol Secretion from Undetoxified Lignocellulosic Biomass Hydrolysates.</title>
        <authorList>
            <consortium name="DOE Joint Genome Institute"/>
            <person name="Walker C."/>
            <person name="Ryu S."/>
            <person name="Na H."/>
            <person name="Zane M."/>
            <person name="LaButti K."/>
            <person name="Lipzen A."/>
            <person name="Haridas S."/>
            <person name="Barry K."/>
            <person name="Grigoriev I.V."/>
            <person name="Quarterman J."/>
            <person name="Slininger P."/>
            <person name="Dien B."/>
            <person name="Trinh C.T."/>
        </authorList>
    </citation>
    <scope>NUCLEOTIDE SEQUENCE [LARGE SCALE GENOMIC DNA]</scope>
    <source>
        <strain evidence="3 4">YB392</strain>
    </source>
</reference>
<dbReference type="OrthoDB" id="10476082at2759"/>